<evidence type="ECO:0000313" key="9">
    <source>
        <dbReference type="Proteomes" id="UP000224563"/>
    </source>
</evidence>
<evidence type="ECO:0000256" key="1">
    <source>
        <dbReference type="ARBA" id="ARBA00004117"/>
    </source>
</evidence>
<comment type="subunit">
    <text evidence="6">The basal body constitutes a major portion of the flagellar organelle and consists of a number of rings mounted on a central rod.</text>
</comment>
<dbReference type="EMBL" id="PDYG01000030">
    <property type="protein sequence ID" value="PHU37791.1"/>
    <property type="molecule type" value="Genomic_DNA"/>
</dbReference>
<dbReference type="InterPro" id="IPR006300">
    <property type="entry name" value="FlgB"/>
</dbReference>
<gene>
    <name evidence="8" type="primary">flgB</name>
    <name evidence="8" type="ORF">CSX02_06215</name>
</gene>
<protein>
    <recommendedName>
        <fullName evidence="3 6">Flagellar basal body rod protein FlgB</fullName>
    </recommendedName>
</protein>
<dbReference type="AlphaFoldDB" id="A0A2G3E3L0"/>
<reference evidence="8 9" key="1">
    <citation type="submission" date="2017-10" db="EMBL/GenBank/DDBJ databases">
        <title>Resolving the taxonomy of Roseburia spp., Eubacterium rectale and Agathobacter spp. through phylogenomic analysis.</title>
        <authorList>
            <person name="Sheridan P.O."/>
            <person name="Walker A.W."/>
            <person name="Duncan S.H."/>
            <person name="Scott K.P."/>
            <person name="Toole P.W.O."/>
            <person name="Luis P."/>
            <person name="Flint H.J."/>
        </authorList>
    </citation>
    <scope>NUCLEOTIDE SEQUENCE [LARGE SCALE GENOMIC DNA]</scope>
    <source>
        <strain evidence="8 9">JK623</strain>
    </source>
</reference>
<dbReference type="NCBIfam" id="TIGR01396">
    <property type="entry name" value="FlgB"/>
    <property type="match status" value="1"/>
</dbReference>
<comment type="similarity">
    <text evidence="2 6">Belongs to the flagella basal body rod proteins family.</text>
</comment>
<reference evidence="8 9" key="2">
    <citation type="submission" date="2017-10" db="EMBL/GenBank/DDBJ databases">
        <authorList>
            <person name="Banno H."/>
            <person name="Chua N.-H."/>
        </authorList>
    </citation>
    <scope>NUCLEOTIDE SEQUENCE [LARGE SCALE GENOMIC DNA]</scope>
    <source>
        <strain evidence="8 9">JK623</strain>
    </source>
</reference>
<evidence type="ECO:0000259" key="7">
    <source>
        <dbReference type="Pfam" id="PF00460"/>
    </source>
</evidence>
<dbReference type="RefSeq" id="WP_031545756.1">
    <property type="nucleotide sequence ID" value="NZ_JANSWH010000099.1"/>
</dbReference>
<organism evidence="8 9">
    <name type="scientific">Agathobacter ruminis</name>
    <dbReference type="NCBI Taxonomy" id="1712665"/>
    <lineage>
        <taxon>Bacteria</taxon>
        <taxon>Bacillati</taxon>
        <taxon>Bacillota</taxon>
        <taxon>Clostridia</taxon>
        <taxon>Lachnospirales</taxon>
        <taxon>Lachnospiraceae</taxon>
        <taxon>Agathobacter</taxon>
    </lineage>
</organism>
<dbReference type="GO" id="GO:0071978">
    <property type="term" value="P:bacterial-type flagellum-dependent swarming motility"/>
    <property type="evidence" value="ECO:0007669"/>
    <property type="project" value="TreeGrafter"/>
</dbReference>
<evidence type="ECO:0000256" key="2">
    <source>
        <dbReference type="ARBA" id="ARBA00009677"/>
    </source>
</evidence>
<evidence type="ECO:0000256" key="3">
    <source>
        <dbReference type="ARBA" id="ARBA00014376"/>
    </source>
</evidence>
<dbReference type="InterPro" id="IPR001444">
    <property type="entry name" value="Flag_bb_rod_N"/>
</dbReference>
<dbReference type="GO" id="GO:0030694">
    <property type="term" value="C:bacterial-type flagellum basal body, rod"/>
    <property type="evidence" value="ECO:0007669"/>
    <property type="project" value="InterPro"/>
</dbReference>
<name>A0A2G3E3L0_9FIRM</name>
<evidence type="ECO:0000313" key="8">
    <source>
        <dbReference type="EMBL" id="PHU37791.1"/>
    </source>
</evidence>
<keyword evidence="8" id="KW-0966">Cell projection</keyword>
<keyword evidence="8" id="KW-0282">Flagellum</keyword>
<dbReference type="PIRSF" id="PIRSF002889">
    <property type="entry name" value="Rod_FlgB"/>
    <property type="match status" value="1"/>
</dbReference>
<comment type="function">
    <text evidence="5 6">Structural component of flagellum, the bacterial motility apparatus. Part of the rod structure of flagellar basal body.</text>
</comment>
<dbReference type="PROSITE" id="PS00588">
    <property type="entry name" value="FLAGELLA_BB_ROD"/>
    <property type="match status" value="1"/>
</dbReference>
<proteinExistence type="inferred from homology"/>
<keyword evidence="9" id="KW-1185">Reference proteome</keyword>
<dbReference type="Proteomes" id="UP000224563">
    <property type="component" value="Unassembled WGS sequence"/>
</dbReference>
<accession>A0A2G3E3L0</accession>
<dbReference type="PANTHER" id="PTHR30435:SF12">
    <property type="entry name" value="FLAGELLAR BASAL BODY ROD PROTEIN FLGB"/>
    <property type="match status" value="1"/>
</dbReference>
<sequence>MLNSNAFNYVDVLTKAADASWTRENIITNNIANVDTVGYKRKDLDFESVLRTQLKQGDYDSLDDKINNVNLSKLNPEPFSDTESYSYRLDGNNVDIDVEQVELASEQLKYQALTTSINNQFSRMRDVIK</sequence>
<keyword evidence="8" id="KW-0969">Cilium</keyword>
<keyword evidence="4 6" id="KW-0975">Bacterial flagellum</keyword>
<comment type="subcellular location">
    <subcellularLocation>
        <location evidence="1 6">Bacterial flagellum basal body</location>
    </subcellularLocation>
</comment>
<comment type="caution">
    <text evidence="8">The sequence shown here is derived from an EMBL/GenBank/DDBJ whole genome shotgun (WGS) entry which is preliminary data.</text>
</comment>
<evidence type="ECO:0000256" key="6">
    <source>
        <dbReference type="PIRNR" id="PIRNR002889"/>
    </source>
</evidence>
<dbReference type="InterPro" id="IPR019776">
    <property type="entry name" value="Flagellar_basal_body_rod_CS"/>
</dbReference>
<feature type="domain" description="Flagellar basal body rod protein N-terminal" evidence="7">
    <location>
        <begin position="22"/>
        <end position="40"/>
    </location>
</feature>
<dbReference type="PANTHER" id="PTHR30435">
    <property type="entry name" value="FLAGELLAR PROTEIN"/>
    <property type="match status" value="1"/>
</dbReference>
<dbReference type="Pfam" id="PF00460">
    <property type="entry name" value="Flg_bb_rod"/>
    <property type="match status" value="1"/>
</dbReference>
<evidence type="ECO:0000256" key="4">
    <source>
        <dbReference type="ARBA" id="ARBA00023143"/>
    </source>
</evidence>
<evidence type="ECO:0000256" key="5">
    <source>
        <dbReference type="ARBA" id="ARBA00024934"/>
    </source>
</evidence>